<dbReference type="EMBL" id="QLNI01000053">
    <property type="protein sequence ID" value="RAM00311.1"/>
    <property type="molecule type" value="Genomic_DNA"/>
</dbReference>
<keyword evidence="1 5" id="KW-0597">Phosphoprotein</keyword>
<gene>
    <name evidence="9" type="ORF">DO021_19855</name>
    <name evidence="8" type="ORF">EYB58_07210</name>
</gene>
<organism evidence="9 10">
    <name type="scientific">Desulfobacter hydrogenophilus</name>
    <dbReference type="NCBI Taxonomy" id="2291"/>
    <lineage>
        <taxon>Bacteria</taxon>
        <taxon>Pseudomonadati</taxon>
        <taxon>Thermodesulfobacteriota</taxon>
        <taxon>Desulfobacteria</taxon>
        <taxon>Desulfobacterales</taxon>
        <taxon>Desulfobacteraceae</taxon>
        <taxon>Desulfobacter</taxon>
    </lineage>
</organism>
<evidence type="ECO:0000259" key="7">
    <source>
        <dbReference type="PROSITE" id="PS50110"/>
    </source>
</evidence>
<dbReference type="PANTHER" id="PTHR43214">
    <property type="entry name" value="TWO-COMPONENT RESPONSE REGULATOR"/>
    <property type="match status" value="1"/>
</dbReference>
<dbReference type="Pfam" id="PF00072">
    <property type="entry name" value="Response_reg"/>
    <property type="match status" value="1"/>
</dbReference>
<evidence type="ECO:0000256" key="5">
    <source>
        <dbReference type="PROSITE-ProRule" id="PRU00169"/>
    </source>
</evidence>
<dbReference type="AlphaFoldDB" id="A0A328F6X4"/>
<dbReference type="Proteomes" id="UP000248798">
    <property type="component" value="Unassembled WGS sequence"/>
</dbReference>
<evidence type="ECO:0000256" key="4">
    <source>
        <dbReference type="ARBA" id="ARBA00023163"/>
    </source>
</evidence>
<dbReference type="SMART" id="SM00421">
    <property type="entry name" value="HTH_LUXR"/>
    <property type="match status" value="1"/>
</dbReference>
<evidence type="ECO:0000313" key="8">
    <source>
        <dbReference type="EMBL" id="QBH12711.1"/>
    </source>
</evidence>
<dbReference type="GO" id="GO:0000160">
    <property type="term" value="P:phosphorelay signal transduction system"/>
    <property type="evidence" value="ECO:0007669"/>
    <property type="project" value="InterPro"/>
</dbReference>
<evidence type="ECO:0000313" key="9">
    <source>
        <dbReference type="EMBL" id="RAM00311.1"/>
    </source>
</evidence>
<dbReference type="PROSITE" id="PS50110">
    <property type="entry name" value="RESPONSE_REGULATORY"/>
    <property type="match status" value="1"/>
</dbReference>
<keyword evidence="3 9" id="KW-0238">DNA-binding</keyword>
<keyword evidence="2" id="KW-0805">Transcription regulation</keyword>
<accession>A0A328F6X4</accession>
<dbReference type="PANTHER" id="PTHR43214:SF41">
    <property type="entry name" value="NITRATE_NITRITE RESPONSE REGULATOR PROTEIN NARP"/>
    <property type="match status" value="1"/>
</dbReference>
<reference evidence="8 11" key="2">
    <citation type="submission" date="2019-02" db="EMBL/GenBank/DDBJ databases">
        <title>Complete genome sequence of Desulfobacter hydrogenophilus AcRS1.</title>
        <authorList>
            <person name="Marietou A."/>
            <person name="Lund M.B."/>
            <person name="Marshall I.P.G."/>
            <person name="Schreiber L."/>
            <person name="Jorgensen B."/>
        </authorList>
    </citation>
    <scope>NUCLEOTIDE SEQUENCE [LARGE SCALE GENOMIC DNA]</scope>
    <source>
        <strain evidence="8 11">AcRS1</strain>
    </source>
</reference>
<dbReference type="CDD" id="cd17535">
    <property type="entry name" value="REC_NarL-like"/>
    <property type="match status" value="1"/>
</dbReference>
<dbReference type="PRINTS" id="PR00038">
    <property type="entry name" value="HTHLUXR"/>
</dbReference>
<dbReference type="InterPro" id="IPR001789">
    <property type="entry name" value="Sig_transdc_resp-reg_receiver"/>
</dbReference>
<sequence>MQLKVLIADDHAIIREGLRSLLENRGIQVMDIAKNGREAVEKAIALKPDIVMMDISMPDLNGVEATAKIRKEVPHTRVIALSMHSSKKIVDKMFDSGASGYILKESAFDEIYDAIQEVLRANFYLTPAIARMCTEDQGKDRSTWETQPQFNKISRKEREVLQLIAEGRKTREIAETLGVSIKTVETHRRNIMKKLNIFSVAGLTKYAILEGIIALE</sequence>
<evidence type="ECO:0000313" key="11">
    <source>
        <dbReference type="Proteomes" id="UP000293902"/>
    </source>
</evidence>
<protein>
    <submittedName>
        <fullName evidence="9">DNA-binding response regulator</fullName>
    </submittedName>
    <submittedName>
        <fullName evidence="8">Response regulator transcription factor</fullName>
    </submittedName>
</protein>
<dbReference type="RefSeq" id="WP_111959919.1">
    <property type="nucleotide sequence ID" value="NZ_CP036313.1"/>
</dbReference>
<dbReference type="SUPFAM" id="SSF46894">
    <property type="entry name" value="C-terminal effector domain of the bipartite response regulators"/>
    <property type="match status" value="1"/>
</dbReference>
<dbReference type="GO" id="GO:0006355">
    <property type="term" value="P:regulation of DNA-templated transcription"/>
    <property type="evidence" value="ECO:0007669"/>
    <property type="project" value="InterPro"/>
</dbReference>
<evidence type="ECO:0000256" key="1">
    <source>
        <dbReference type="ARBA" id="ARBA00022553"/>
    </source>
</evidence>
<dbReference type="PROSITE" id="PS00622">
    <property type="entry name" value="HTH_LUXR_1"/>
    <property type="match status" value="1"/>
</dbReference>
<dbReference type="Pfam" id="PF00196">
    <property type="entry name" value="GerE"/>
    <property type="match status" value="1"/>
</dbReference>
<dbReference type="EMBL" id="CP036313">
    <property type="protein sequence ID" value="QBH12711.1"/>
    <property type="molecule type" value="Genomic_DNA"/>
</dbReference>
<dbReference type="InterPro" id="IPR016032">
    <property type="entry name" value="Sig_transdc_resp-reg_C-effctor"/>
</dbReference>
<name>A0A328F6X4_9BACT</name>
<keyword evidence="11" id="KW-1185">Reference proteome</keyword>
<proteinExistence type="predicted"/>
<dbReference type="PROSITE" id="PS50043">
    <property type="entry name" value="HTH_LUXR_2"/>
    <property type="match status" value="1"/>
</dbReference>
<evidence type="ECO:0000256" key="2">
    <source>
        <dbReference type="ARBA" id="ARBA00023015"/>
    </source>
</evidence>
<dbReference type="CDD" id="cd06170">
    <property type="entry name" value="LuxR_C_like"/>
    <property type="match status" value="1"/>
</dbReference>
<dbReference type="InterPro" id="IPR039420">
    <property type="entry name" value="WalR-like"/>
</dbReference>
<dbReference type="SMART" id="SM00448">
    <property type="entry name" value="REC"/>
    <property type="match status" value="1"/>
</dbReference>
<dbReference type="SUPFAM" id="SSF52172">
    <property type="entry name" value="CheY-like"/>
    <property type="match status" value="1"/>
</dbReference>
<dbReference type="OrthoDB" id="9780312at2"/>
<feature type="domain" description="Response regulatory" evidence="7">
    <location>
        <begin position="4"/>
        <end position="119"/>
    </location>
</feature>
<evidence type="ECO:0000259" key="6">
    <source>
        <dbReference type="PROSITE" id="PS50043"/>
    </source>
</evidence>
<dbReference type="InterPro" id="IPR058245">
    <property type="entry name" value="NreC/VraR/RcsB-like_REC"/>
</dbReference>
<evidence type="ECO:0000256" key="3">
    <source>
        <dbReference type="ARBA" id="ARBA00023125"/>
    </source>
</evidence>
<dbReference type="InterPro" id="IPR011006">
    <property type="entry name" value="CheY-like_superfamily"/>
</dbReference>
<feature type="modified residue" description="4-aspartylphosphate" evidence="5">
    <location>
        <position position="54"/>
    </location>
</feature>
<reference evidence="9 10" key="1">
    <citation type="submission" date="2018-06" db="EMBL/GenBank/DDBJ databases">
        <title>Complete Genome Sequence of Desulfobacter hydrogenophilus (DSM3380).</title>
        <authorList>
            <person name="Marietou A."/>
            <person name="Schreiber L."/>
            <person name="Marshall I."/>
            <person name="Jorgensen B."/>
        </authorList>
    </citation>
    <scope>NUCLEOTIDE SEQUENCE [LARGE SCALE GENOMIC DNA]</scope>
    <source>
        <strain evidence="9 10">DSM 3380</strain>
    </source>
</reference>
<feature type="domain" description="HTH luxR-type" evidence="6">
    <location>
        <begin position="146"/>
        <end position="211"/>
    </location>
</feature>
<dbReference type="InterPro" id="IPR000792">
    <property type="entry name" value="Tscrpt_reg_LuxR_C"/>
</dbReference>
<keyword evidence="4" id="KW-0804">Transcription</keyword>
<dbReference type="Gene3D" id="3.40.50.2300">
    <property type="match status" value="1"/>
</dbReference>
<dbReference type="GO" id="GO:0003677">
    <property type="term" value="F:DNA binding"/>
    <property type="evidence" value="ECO:0007669"/>
    <property type="project" value="UniProtKB-KW"/>
</dbReference>
<evidence type="ECO:0000313" key="10">
    <source>
        <dbReference type="Proteomes" id="UP000248798"/>
    </source>
</evidence>
<dbReference type="Proteomes" id="UP000293902">
    <property type="component" value="Chromosome"/>
</dbReference>